<accession>A0A174CZP5</accession>
<sequence length="297" mass="34478">MPNETNVNIGNAGEYFVAGELERRGFTVAVPMSNVKDFDILAIDRETHKQIAIQVKTTGYKQKKWTLSKKNENLIGDDIFYIFVSLNELDTPEYHIVPSKIVANTIKESHNKWLETPGKKGQKHNNTNIRVFLDNEDLFFDKWDLLSYQSVDDRLVPSNIYDSLISFIPRLKDIEYAKLYPEQQTGDGSIEHPFQMPFYIYADVVREFEKEVYKFEKDHPEFQLNTYNNIFLMNGLRWDEEVMTKADVSNANGQVVMALILGAIRAERFCDGTLKDFLELGCIEKWLLRLQEIASKI</sequence>
<dbReference type="AlphaFoldDB" id="A0A174CZP5"/>
<name>A0A174CZP5_9FIRM</name>
<reference evidence="2 4" key="2">
    <citation type="submission" date="2018-08" db="EMBL/GenBank/DDBJ databases">
        <title>A genome reference for cultivated species of the human gut microbiota.</title>
        <authorList>
            <person name="Zou Y."/>
            <person name="Xue W."/>
            <person name="Luo G."/>
        </authorList>
    </citation>
    <scope>NUCLEOTIDE SEQUENCE [LARGE SCALE GENOMIC DNA]</scope>
    <source>
        <strain evidence="2 4">AM27-11</strain>
    </source>
</reference>
<dbReference type="EMBL" id="CYYR01000017">
    <property type="protein sequence ID" value="CUO17539.1"/>
    <property type="molecule type" value="Genomic_DNA"/>
</dbReference>
<evidence type="ECO:0000313" key="1">
    <source>
        <dbReference type="EMBL" id="CUO17539.1"/>
    </source>
</evidence>
<proteinExistence type="predicted"/>
<dbReference type="InterPro" id="IPR045425">
    <property type="entry name" value="DUF6508"/>
</dbReference>
<gene>
    <name evidence="2" type="ORF">DW707_12015</name>
    <name evidence="1" type="ORF">ERS852392_02387</name>
</gene>
<dbReference type="GO" id="GO:0003676">
    <property type="term" value="F:nucleic acid binding"/>
    <property type="evidence" value="ECO:0007669"/>
    <property type="project" value="InterPro"/>
</dbReference>
<evidence type="ECO:0000313" key="2">
    <source>
        <dbReference type="EMBL" id="RHE96331.1"/>
    </source>
</evidence>
<dbReference type="InterPro" id="IPR011856">
    <property type="entry name" value="tRNA_endonuc-like_dom_sf"/>
</dbReference>
<dbReference type="EMBL" id="QSKW01000019">
    <property type="protein sequence ID" value="RHE96331.1"/>
    <property type="molecule type" value="Genomic_DNA"/>
</dbReference>
<dbReference type="Gene3D" id="3.40.1350.10">
    <property type="match status" value="1"/>
</dbReference>
<dbReference type="Proteomes" id="UP000095395">
    <property type="component" value="Unassembled WGS sequence"/>
</dbReference>
<protein>
    <submittedName>
        <fullName evidence="1">Uncharacterized protein</fullName>
    </submittedName>
</protein>
<organism evidence="1 3">
    <name type="scientific">Roseburia inulinivorans</name>
    <dbReference type="NCBI Taxonomy" id="360807"/>
    <lineage>
        <taxon>Bacteria</taxon>
        <taxon>Bacillati</taxon>
        <taxon>Bacillota</taxon>
        <taxon>Clostridia</taxon>
        <taxon>Lachnospirales</taxon>
        <taxon>Lachnospiraceae</taxon>
        <taxon>Roseburia</taxon>
    </lineage>
</organism>
<evidence type="ECO:0000313" key="4">
    <source>
        <dbReference type="Proteomes" id="UP000286271"/>
    </source>
</evidence>
<reference evidence="1 3" key="1">
    <citation type="submission" date="2015-09" db="EMBL/GenBank/DDBJ databases">
        <authorList>
            <consortium name="Pathogen Informatics"/>
        </authorList>
    </citation>
    <scope>NUCLEOTIDE SEQUENCE [LARGE SCALE GENOMIC DNA]</scope>
    <source>
        <strain evidence="1 3">2789STDY5608835</strain>
    </source>
</reference>
<dbReference type="RefSeq" id="WP_055302389.1">
    <property type="nucleotide sequence ID" value="NZ_CYYR01000017.1"/>
</dbReference>
<evidence type="ECO:0000313" key="3">
    <source>
        <dbReference type="Proteomes" id="UP000095395"/>
    </source>
</evidence>
<dbReference type="Proteomes" id="UP000286271">
    <property type="component" value="Unassembled WGS sequence"/>
</dbReference>
<dbReference type="Pfam" id="PF20118">
    <property type="entry name" value="DUF6508"/>
    <property type="match status" value="1"/>
</dbReference>